<reference evidence="4 5" key="1">
    <citation type="submission" date="2018-05" db="EMBL/GenBank/DDBJ databases">
        <title>Mucilaginibacter hurinus sp. nov., isolated from briquette warehouse soil.</title>
        <authorList>
            <person name="Choi L."/>
        </authorList>
    </citation>
    <scope>NUCLEOTIDE SEQUENCE [LARGE SCALE GENOMIC DNA]</scope>
    <source>
        <strain evidence="4 5">ZR32</strain>
    </source>
</reference>
<comment type="caution">
    <text evidence="4">The sequence shown here is derived from an EMBL/GenBank/DDBJ whole genome shotgun (WGS) entry which is preliminary data.</text>
</comment>
<organism evidence="4 5">
    <name type="scientific">Mucilaginibacter hurinus</name>
    <dbReference type="NCBI Taxonomy" id="2201324"/>
    <lineage>
        <taxon>Bacteria</taxon>
        <taxon>Pseudomonadati</taxon>
        <taxon>Bacteroidota</taxon>
        <taxon>Sphingobacteriia</taxon>
        <taxon>Sphingobacteriales</taxon>
        <taxon>Sphingobacteriaceae</taxon>
        <taxon>Mucilaginibacter</taxon>
    </lineage>
</organism>
<dbReference type="SUPFAM" id="SSF51004">
    <property type="entry name" value="C-terminal (heme d1) domain of cytochrome cd1-nitrite reductase"/>
    <property type="match status" value="1"/>
</dbReference>
<evidence type="ECO:0000256" key="3">
    <source>
        <dbReference type="SAM" id="SignalP"/>
    </source>
</evidence>
<accession>A0A367GN10</accession>
<evidence type="ECO:0000313" key="4">
    <source>
        <dbReference type="EMBL" id="RCH54418.1"/>
    </source>
</evidence>
<comment type="similarity">
    <text evidence="1">Belongs to the cycloisomerase 2 family.</text>
</comment>
<dbReference type="OrthoDB" id="9790815at2"/>
<dbReference type="GO" id="GO:0006006">
    <property type="term" value="P:glucose metabolic process"/>
    <property type="evidence" value="ECO:0007669"/>
    <property type="project" value="UniProtKB-KW"/>
</dbReference>
<dbReference type="Pfam" id="PF10282">
    <property type="entry name" value="Lactonase"/>
    <property type="match status" value="1"/>
</dbReference>
<dbReference type="InterPro" id="IPR019405">
    <property type="entry name" value="Lactonase_7-beta_prop"/>
</dbReference>
<dbReference type="Proteomes" id="UP000253209">
    <property type="component" value="Unassembled WGS sequence"/>
</dbReference>
<dbReference type="FunFam" id="2.130.10.10:FF:000306">
    <property type="entry name" value="3-carboxymuconate cyclase"/>
    <property type="match status" value="1"/>
</dbReference>
<dbReference type="AlphaFoldDB" id="A0A367GN10"/>
<dbReference type="InterPro" id="IPR050282">
    <property type="entry name" value="Cycloisomerase_2"/>
</dbReference>
<dbReference type="PANTHER" id="PTHR30344">
    <property type="entry name" value="6-PHOSPHOGLUCONOLACTONASE-RELATED"/>
    <property type="match status" value="1"/>
</dbReference>
<evidence type="ECO:0000313" key="5">
    <source>
        <dbReference type="Proteomes" id="UP000253209"/>
    </source>
</evidence>
<feature type="signal peptide" evidence="3">
    <location>
        <begin position="1"/>
        <end position="17"/>
    </location>
</feature>
<keyword evidence="5" id="KW-1185">Reference proteome</keyword>
<sequence length="372" mass="41061">MKSFLLLTLWLPLVVYAQKKTPKMYDLLVGGYGSSISVYRFYPETGKLAYLSESDSIKNPSYLCVDKDSRFVYAVSEKDSDSEVMAYSLAPKTGQLTFVNKQPVKGAAACYISIDEDRKNIFVANYLSGSISVLPLKEDGSVLPPSQLIQGKGRSVNKERQEAPHAHTAFLSPDEKYLLYTDLGTDKIHSYRYKDGQQQPLIPVSVTNVKPGSGPRHLDFSPDKKHVYVVQELTGEVVVFDYDDGKLKEVQTVSMLAPGFKGVVGAADIHVSADGKYVYASNRGDVNNIVVYAIAPETGLLTFVERKPTMGKAPRNFVIDPTGNFILVANQDSNSIFVFRRDKASGQIREIASYVQVNKPTCLKFAAAQTPK</sequence>
<feature type="chain" id="PRO_5016867083" evidence="3">
    <location>
        <begin position="18"/>
        <end position="372"/>
    </location>
</feature>
<dbReference type="RefSeq" id="WP_114005407.1">
    <property type="nucleotide sequence ID" value="NZ_QGDC01000006.1"/>
</dbReference>
<dbReference type="InterPro" id="IPR011048">
    <property type="entry name" value="Haem_d1_sf"/>
</dbReference>
<dbReference type="InterPro" id="IPR015943">
    <property type="entry name" value="WD40/YVTN_repeat-like_dom_sf"/>
</dbReference>
<proteinExistence type="inferred from homology"/>
<dbReference type="Gene3D" id="2.130.10.10">
    <property type="entry name" value="YVTN repeat-like/Quinoprotein amine dehydrogenase"/>
    <property type="match status" value="1"/>
</dbReference>
<evidence type="ECO:0000256" key="2">
    <source>
        <dbReference type="ARBA" id="ARBA00022526"/>
    </source>
</evidence>
<keyword evidence="3" id="KW-0732">Signal</keyword>
<keyword evidence="2" id="KW-0119">Carbohydrate metabolism</keyword>
<gene>
    <name evidence="4" type="ORF">DJ568_11365</name>
</gene>
<protein>
    <submittedName>
        <fullName evidence="4">Lactonase family protein</fullName>
    </submittedName>
</protein>
<keyword evidence="2" id="KW-0313">Glucose metabolism</keyword>
<dbReference type="GO" id="GO:0017057">
    <property type="term" value="F:6-phosphogluconolactonase activity"/>
    <property type="evidence" value="ECO:0007669"/>
    <property type="project" value="TreeGrafter"/>
</dbReference>
<evidence type="ECO:0000256" key="1">
    <source>
        <dbReference type="ARBA" id="ARBA00005564"/>
    </source>
</evidence>
<dbReference type="GO" id="GO:0005829">
    <property type="term" value="C:cytosol"/>
    <property type="evidence" value="ECO:0007669"/>
    <property type="project" value="TreeGrafter"/>
</dbReference>
<dbReference type="EMBL" id="QGDC01000006">
    <property type="protein sequence ID" value="RCH54418.1"/>
    <property type="molecule type" value="Genomic_DNA"/>
</dbReference>
<dbReference type="PANTHER" id="PTHR30344:SF1">
    <property type="entry name" value="6-PHOSPHOGLUCONOLACTONASE"/>
    <property type="match status" value="1"/>
</dbReference>
<name>A0A367GN10_9SPHI</name>